<dbReference type="GO" id="GO:0003677">
    <property type="term" value="F:DNA binding"/>
    <property type="evidence" value="ECO:0007669"/>
    <property type="project" value="UniProtKB-KW"/>
</dbReference>
<keyword evidence="19" id="KW-1185">Reference proteome</keyword>
<feature type="region of interest" description="Disordered" evidence="15">
    <location>
        <begin position="640"/>
        <end position="663"/>
    </location>
</feature>
<dbReference type="OrthoDB" id="275278at2759"/>
<keyword evidence="5" id="KW-0235">DNA replication</keyword>
<accession>A0A0Q3F662</accession>
<evidence type="ECO:0000256" key="11">
    <source>
        <dbReference type="ARBA" id="ARBA00022946"/>
    </source>
</evidence>
<dbReference type="EnsemblPlants" id="KQJ95183">
    <property type="protein sequence ID" value="KQJ95183"/>
    <property type="gene ID" value="BRADI_3g15620v3"/>
</dbReference>
<dbReference type="CDD" id="cd08640">
    <property type="entry name" value="DNA_pol_A_plastid_like"/>
    <property type="match status" value="1"/>
</dbReference>
<evidence type="ECO:0000259" key="16">
    <source>
        <dbReference type="SMART" id="SM00482"/>
    </source>
</evidence>
<feature type="region of interest" description="Disordered" evidence="15">
    <location>
        <begin position="577"/>
        <end position="600"/>
    </location>
</feature>
<dbReference type="InterPro" id="IPR001098">
    <property type="entry name" value="DNA-dir_DNA_pol_A_palm_dom"/>
</dbReference>
<evidence type="ECO:0000313" key="17">
    <source>
        <dbReference type="EMBL" id="KQJ95183.1"/>
    </source>
</evidence>
<reference evidence="18" key="3">
    <citation type="submission" date="2018-08" db="UniProtKB">
        <authorList>
            <consortium name="EnsemblPlants"/>
        </authorList>
    </citation>
    <scope>IDENTIFICATION</scope>
    <source>
        <strain evidence="18">cv. Bd21</strain>
    </source>
</reference>
<keyword evidence="7" id="KW-0227">DNA damage</keyword>
<dbReference type="PANTHER" id="PTHR10133">
    <property type="entry name" value="DNA POLYMERASE I"/>
    <property type="match status" value="1"/>
</dbReference>
<dbReference type="InterPro" id="IPR036397">
    <property type="entry name" value="RNaseH_sf"/>
</dbReference>
<evidence type="ECO:0000256" key="13">
    <source>
        <dbReference type="ARBA" id="ARBA00023204"/>
    </source>
</evidence>
<keyword evidence="8" id="KW-0378">Hydrolase</keyword>
<evidence type="ECO:0000256" key="1">
    <source>
        <dbReference type="ARBA" id="ARBA00007705"/>
    </source>
</evidence>
<dbReference type="Gene3D" id="3.30.70.370">
    <property type="match status" value="1"/>
</dbReference>
<keyword evidence="4" id="KW-0548">Nucleotidyltransferase</keyword>
<evidence type="ECO:0000256" key="4">
    <source>
        <dbReference type="ARBA" id="ARBA00022695"/>
    </source>
</evidence>
<dbReference type="InterPro" id="IPR002298">
    <property type="entry name" value="DNA_polymerase_A"/>
</dbReference>
<name>A0A0Q3F662_BRADI</name>
<dbReference type="AlphaFoldDB" id="A0A0Q3F662"/>
<keyword evidence="11" id="KW-0809">Transit peptide</keyword>
<keyword evidence="13" id="KW-0234">DNA repair</keyword>
<dbReference type="GeneID" id="100833898"/>
<dbReference type="Pfam" id="PF01612">
    <property type="entry name" value="DNA_pol_A_exo1"/>
    <property type="match status" value="1"/>
</dbReference>
<protein>
    <recommendedName>
        <fullName evidence="2">DNA-directed DNA polymerase</fullName>
        <ecNumber evidence="2">2.7.7.7</ecNumber>
    </recommendedName>
</protein>
<evidence type="ECO:0000256" key="9">
    <source>
        <dbReference type="ARBA" id="ARBA00022839"/>
    </source>
</evidence>
<evidence type="ECO:0000256" key="10">
    <source>
        <dbReference type="ARBA" id="ARBA00022932"/>
    </source>
</evidence>
<dbReference type="FunFam" id="3.30.420.10:FF:000051">
    <property type="entry name" value="DNA polymerase I"/>
    <property type="match status" value="1"/>
</dbReference>
<dbReference type="GO" id="GO:0008408">
    <property type="term" value="F:3'-5' exonuclease activity"/>
    <property type="evidence" value="ECO:0007669"/>
    <property type="project" value="InterPro"/>
</dbReference>
<dbReference type="EC" id="2.7.7.7" evidence="2"/>
<evidence type="ECO:0000256" key="14">
    <source>
        <dbReference type="ARBA" id="ARBA00049244"/>
    </source>
</evidence>
<dbReference type="KEGG" id="bdi:100833898"/>
<feature type="domain" description="DNA-directed DNA polymerase family A palm" evidence="16">
    <location>
        <begin position="757"/>
        <end position="986"/>
    </location>
</feature>
<sequence>MAAAAGPGPWPAHLRPRCPCSSPPWLSPNLSRRRWPVPPAFPGPRRRDYSNSSGMGIKERGDTILGFFANLNMQSNEQEWVKESRRIFYLRRTNNVRNNVYNGATDLRAGNSNRQPLEDHSSPDCPYLYDIRETLPSKSIVDRHADTGLAKSSMTNQSAHAVSTVMSVVNADIKTLCIPSSSKGDISLHDCSSMEAPLPTISNTEATLGFDDKANVRDENEDRLIAEKVAPSIPANIFLTNEPKSARKALAGIYDKVLVVDSIESAKNVVQLLTTKYKNFVHACGTEVTNIDVKEETPVDHGEVICFSIYSENSGSQADFGNGKTCIWVDVLDGQRDVLMEFAPFFEDPSIKKVWHNYSFDSHVIENCRIKVDGFHADTRHLARLWNSNRKTDGGYSLEGLSNDHRVMTDVPKDLSEIGKASKKTIFGKKKIRKDGAEGKIVNVEPVEKLQREDRNMWICYSSRDSMNTLKLYESLKSKLEAKEWIFDGCPRGTMYDFYEEYLRPFGALLVKMEREGMLVDRGYLSEIEKIAVAERNLAADKFRKWASKYCPDAKYMNINSDAQILQLFFAGRENRDTPGETLPQSKTFRVPNDQSVAPEGKRTSKFRTIKLCGIVENPEVTFSSSVSLDTLKTWPGKIPTDQIYRTDDDQEHDEYSNGSELPDQDVEEVSLYGTAYEVFGGGKKGKEACHAIAALFETRSIAKLISSFIVPLQEDHISCKEGRIHCSLNINTETGRLSARTPNLQNQPALEKDRYKIRQAFVAAPGNSLVVADYGQLELRILAHLTNCKSMLDAFKAGGDFHSRTAMNMYEHIRDAVHEKKVLLEWHPQPGQEKPPVPLLKDAFGAERRKAKMLNFSIAYGKTAKGLSDDWKVTVDEARDTLKLWYRDRKEVSAWQKRQKELVREKCEVYTLLGRSRHFPNMTHAGSSKKGVERAAINAPVQGSAADVAMCAMLEIERNVRLKELGWRLLLQVHDEVILEGPTESAETARAIVVECMSKPFYGTNILKVELAVDAKCVKSWYAAK</sequence>
<keyword evidence="10" id="KW-0239">DNA-directed DNA polymerase</keyword>
<evidence type="ECO:0000256" key="15">
    <source>
        <dbReference type="SAM" id="MobiDB-lite"/>
    </source>
</evidence>
<reference evidence="17" key="2">
    <citation type="submission" date="2017-06" db="EMBL/GenBank/DDBJ databases">
        <title>WGS assembly of Brachypodium distachyon.</title>
        <authorList>
            <consortium name="The International Brachypodium Initiative"/>
            <person name="Lucas S."/>
            <person name="Harmon-Smith M."/>
            <person name="Lail K."/>
            <person name="Tice H."/>
            <person name="Grimwood J."/>
            <person name="Bruce D."/>
            <person name="Barry K."/>
            <person name="Shu S."/>
            <person name="Lindquist E."/>
            <person name="Wang M."/>
            <person name="Pitluck S."/>
            <person name="Vogel J.P."/>
            <person name="Garvin D.F."/>
            <person name="Mockler T.C."/>
            <person name="Schmutz J."/>
            <person name="Rokhsar D."/>
            <person name="Bevan M.W."/>
        </authorList>
    </citation>
    <scope>NUCLEOTIDE SEQUENCE</scope>
    <source>
        <strain evidence="17">Bd21</strain>
    </source>
</reference>
<dbReference type="SUPFAM" id="SSF56672">
    <property type="entry name" value="DNA/RNA polymerases"/>
    <property type="match status" value="1"/>
</dbReference>
<dbReference type="InterPro" id="IPR043502">
    <property type="entry name" value="DNA/RNA_pol_sf"/>
</dbReference>
<dbReference type="Gene3D" id="1.10.150.20">
    <property type="entry name" value="5' to 3' exonuclease, C-terminal subdomain"/>
    <property type="match status" value="1"/>
</dbReference>
<organism evidence="17">
    <name type="scientific">Brachypodium distachyon</name>
    <name type="common">Purple false brome</name>
    <name type="synonym">Trachynia distachya</name>
    <dbReference type="NCBI Taxonomy" id="15368"/>
    <lineage>
        <taxon>Eukaryota</taxon>
        <taxon>Viridiplantae</taxon>
        <taxon>Streptophyta</taxon>
        <taxon>Embryophyta</taxon>
        <taxon>Tracheophyta</taxon>
        <taxon>Spermatophyta</taxon>
        <taxon>Magnoliopsida</taxon>
        <taxon>Liliopsida</taxon>
        <taxon>Poales</taxon>
        <taxon>Poaceae</taxon>
        <taxon>BOP clade</taxon>
        <taxon>Pooideae</taxon>
        <taxon>Stipodae</taxon>
        <taxon>Brachypodieae</taxon>
        <taxon>Brachypodium</taxon>
    </lineage>
</organism>
<dbReference type="EMBL" id="CM000882">
    <property type="protein sequence ID" value="KQJ95183.1"/>
    <property type="molecule type" value="Genomic_DNA"/>
</dbReference>
<feature type="region of interest" description="Disordered" evidence="15">
    <location>
        <begin position="36"/>
        <end position="55"/>
    </location>
</feature>
<keyword evidence="12" id="KW-0238">DNA-binding</keyword>
<dbReference type="PRINTS" id="PR00868">
    <property type="entry name" value="DNAPOLI"/>
</dbReference>
<dbReference type="FunFam" id="1.10.150.20:FF:000034">
    <property type="entry name" value="DNA polymerase I"/>
    <property type="match status" value="1"/>
</dbReference>
<dbReference type="Pfam" id="PF00476">
    <property type="entry name" value="DNA_pol_A"/>
    <property type="match status" value="2"/>
</dbReference>
<dbReference type="SMART" id="SM00482">
    <property type="entry name" value="POLAc"/>
    <property type="match status" value="1"/>
</dbReference>
<dbReference type="Gene3D" id="3.30.420.10">
    <property type="entry name" value="Ribonuclease H-like superfamily/Ribonuclease H"/>
    <property type="match status" value="1"/>
</dbReference>
<comment type="catalytic activity">
    <reaction evidence="14">
        <text>DNA(n) + a 2'-deoxyribonucleoside 5'-triphosphate = DNA(n+1) + diphosphate</text>
        <dbReference type="Rhea" id="RHEA:22508"/>
        <dbReference type="Rhea" id="RHEA-COMP:17339"/>
        <dbReference type="Rhea" id="RHEA-COMP:17340"/>
        <dbReference type="ChEBI" id="CHEBI:33019"/>
        <dbReference type="ChEBI" id="CHEBI:61560"/>
        <dbReference type="ChEBI" id="CHEBI:173112"/>
        <dbReference type="EC" id="2.7.7.7"/>
    </reaction>
</comment>
<reference evidence="17 18" key="1">
    <citation type="journal article" date="2010" name="Nature">
        <title>Genome sequencing and analysis of the model grass Brachypodium distachyon.</title>
        <authorList>
            <consortium name="International Brachypodium Initiative"/>
        </authorList>
    </citation>
    <scope>NUCLEOTIDE SEQUENCE [LARGE SCALE GENOMIC DNA]</scope>
    <source>
        <strain evidence="17 18">Bd21</strain>
    </source>
</reference>
<gene>
    <name evidence="18" type="primary">LOC100833898</name>
    <name evidence="17" type="ORF">BRADI_3g15620v3</name>
</gene>
<dbReference type="STRING" id="15368.A0A0Q3F662"/>
<dbReference type="InterPro" id="IPR012337">
    <property type="entry name" value="RNaseH-like_sf"/>
</dbReference>
<evidence type="ECO:0000256" key="2">
    <source>
        <dbReference type="ARBA" id="ARBA00012417"/>
    </source>
</evidence>
<dbReference type="GO" id="GO:0006261">
    <property type="term" value="P:DNA-templated DNA replication"/>
    <property type="evidence" value="ECO:0007669"/>
    <property type="project" value="InterPro"/>
</dbReference>
<keyword evidence="9" id="KW-0269">Exonuclease</keyword>
<evidence type="ECO:0000256" key="12">
    <source>
        <dbReference type="ARBA" id="ARBA00023125"/>
    </source>
</evidence>
<dbReference type="GO" id="GO:0003887">
    <property type="term" value="F:DNA-directed DNA polymerase activity"/>
    <property type="evidence" value="ECO:0000318"/>
    <property type="project" value="GO_Central"/>
</dbReference>
<evidence type="ECO:0000313" key="18">
    <source>
        <dbReference type="EnsemblPlants" id="KQJ95183"/>
    </source>
</evidence>
<evidence type="ECO:0000313" key="19">
    <source>
        <dbReference type="Proteomes" id="UP000008810"/>
    </source>
</evidence>
<evidence type="ECO:0000256" key="6">
    <source>
        <dbReference type="ARBA" id="ARBA00022722"/>
    </source>
</evidence>
<dbReference type="ExpressionAtlas" id="A0A0Q3F662">
    <property type="expression patterns" value="baseline and differential"/>
</dbReference>
<evidence type="ECO:0000256" key="3">
    <source>
        <dbReference type="ARBA" id="ARBA00022679"/>
    </source>
</evidence>
<feature type="compositionally biased region" description="Polar residues" evidence="15">
    <location>
        <begin position="583"/>
        <end position="596"/>
    </location>
</feature>
<feature type="region of interest" description="Disordered" evidence="15">
    <location>
        <begin position="104"/>
        <end position="123"/>
    </location>
</feature>
<evidence type="ECO:0000256" key="7">
    <source>
        <dbReference type="ARBA" id="ARBA00022763"/>
    </source>
</evidence>
<evidence type="ECO:0000256" key="8">
    <source>
        <dbReference type="ARBA" id="ARBA00022801"/>
    </source>
</evidence>
<dbReference type="Gene3D" id="1.20.1060.10">
    <property type="entry name" value="Taq DNA Polymerase, Chain T, domain 4"/>
    <property type="match status" value="1"/>
</dbReference>
<proteinExistence type="inferred from homology"/>
<dbReference type="SUPFAM" id="SSF53098">
    <property type="entry name" value="Ribonuclease H-like"/>
    <property type="match status" value="1"/>
</dbReference>
<keyword evidence="6" id="KW-0540">Nuclease</keyword>
<dbReference type="GO" id="GO:0006302">
    <property type="term" value="P:double-strand break repair"/>
    <property type="evidence" value="ECO:0000318"/>
    <property type="project" value="GO_Central"/>
</dbReference>
<dbReference type="GO" id="GO:0009507">
    <property type="term" value="C:chloroplast"/>
    <property type="evidence" value="ECO:0007669"/>
    <property type="project" value="UniProtKB-ARBA"/>
</dbReference>
<dbReference type="Proteomes" id="UP000008810">
    <property type="component" value="Chromosome 3"/>
</dbReference>
<evidence type="ECO:0000256" key="5">
    <source>
        <dbReference type="ARBA" id="ARBA00022705"/>
    </source>
</evidence>
<dbReference type="InterPro" id="IPR002562">
    <property type="entry name" value="3'-5'_exonuclease_dom"/>
</dbReference>
<keyword evidence="3" id="KW-0808">Transferase</keyword>
<comment type="similarity">
    <text evidence="1">Belongs to the DNA polymerase type-A family.</text>
</comment>
<dbReference type="RefSeq" id="XP_003571415.2">
    <property type="nucleotide sequence ID" value="XM_003571367.4"/>
</dbReference>
<dbReference type="PANTHER" id="PTHR10133:SF27">
    <property type="entry name" value="DNA POLYMERASE NU"/>
    <property type="match status" value="1"/>
</dbReference>
<dbReference type="Gramene" id="KQJ95183">
    <property type="protein sequence ID" value="KQJ95183"/>
    <property type="gene ID" value="BRADI_3g15620v3"/>
</dbReference>